<keyword evidence="1" id="KW-0472">Membrane</keyword>
<feature type="transmembrane region" description="Helical" evidence="1">
    <location>
        <begin position="297"/>
        <end position="314"/>
    </location>
</feature>
<dbReference type="AlphaFoldDB" id="A0A0L0FL17"/>
<keyword evidence="1" id="KW-1133">Transmembrane helix</keyword>
<gene>
    <name evidence="2" type="ORF">SARC_10057</name>
</gene>
<dbReference type="Proteomes" id="UP000054560">
    <property type="component" value="Unassembled WGS sequence"/>
</dbReference>
<sequence>MTKLKRKGEAAVSTTAVTINKVSQHTCFSADISVCNLKHGLPTESSDNVKGTVVSKGLEAVRALAMEVEQRDDHESGGGIIRRNILILLIFYLPVIGFIIGTTYLAAKLANDRPSRNLPLLYKKPANDDIFCLLVIPPLTYVANMLTVQYSSRIHGIKFMLGIELLLVGQIWAAMSNRVGLMYVMFIKGSYTPSYKIFLLKAVSMVMVFQELPFIVAVTVSFPKYTWMIKWGAITYGMTTLVEIAVYVVRMGSAVRLFVDFENVVRMMIMQVILFSIGIILYYQFPDGRAFIRYNQTMILVWQLIFEMFGSNLWNEFALFFGLKSCIIGQNKLICKAYDLVDPRGRLDSILDDDELYPILLRIARARYMDENFMFFHDTRDLRGRAGSEQAKRLRNGDLEATSAANARVQTVLQDYVVVGAMYPVNLPSRLLKPLREFGEEAQNFPATNVLAGDAVCDLLSSARAYIAALIDQSLIMNVFSQHRDVLDVLESRKHRLLLSCGSAAVLVEPASM</sequence>
<evidence type="ECO:0000313" key="3">
    <source>
        <dbReference type="Proteomes" id="UP000054560"/>
    </source>
</evidence>
<feature type="transmembrane region" description="Helical" evidence="1">
    <location>
        <begin position="126"/>
        <end position="147"/>
    </location>
</feature>
<protein>
    <submittedName>
        <fullName evidence="2">Uncharacterized protein</fullName>
    </submittedName>
</protein>
<evidence type="ECO:0000256" key="1">
    <source>
        <dbReference type="SAM" id="Phobius"/>
    </source>
</evidence>
<organism evidence="2 3">
    <name type="scientific">Sphaeroforma arctica JP610</name>
    <dbReference type="NCBI Taxonomy" id="667725"/>
    <lineage>
        <taxon>Eukaryota</taxon>
        <taxon>Ichthyosporea</taxon>
        <taxon>Ichthyophonida</taxon>
        <taxon>Sphaeroforma</taxon>
    </lineage>
</organism>
<dbReference type="EMBL" id="KQ242719">
    <property type="protein sequence ID" value="KNC77479.1"/>
    <property type="molecule type" value="Genomic_DNA"/>
</dbReference>
<dbReference type="RefSeq" id="XP_014151381.1">
    <property type="nucleotide sequence ID" value="XM_014295906.1"/>
</dbReference>
<feature type="transmembrane region" description="Helical" evidence="1">
    <location>
        <begin position="159"/>
        <end position="186"/>
    </location>
</feature>
<evidence type="ECO:0000313" key="2">
    <source>
        <dbReference type="EMBL" id="KNC77479.1"/>
    </source>
</evidence>
<feature type="transmembrane region" description="Helical" evidence="1">
    <location>
        <begin position="85"/>
        <end position="106"/>
    </location>
</feature>
<feature type="transmembrane region" description="Helical" evidence="1">
    <location>
        <begin position="234"/>
        <end position="252"/>
    </location>
</feature>
<dbReference type="GeneID" id="25910561"/>
<accession>A0A0L0FL17</accession>
<keyword evidence="3" id="KW-1185">Reference proteome</keyword>
<proteinExistence type="predicted"/>
<feature type="transmembrane region" description="Helical" evidence="1">
    <location>
        <begin position="264"/>
        <end position="285"/>
    </location>
</feature>
<feature type="transmembrane region" description="Helical" evidence="1">
    <location>
        <begin position="198"/>
        <end position="222"/>
    </location>
</feature>
<keyword evidence="1" id="KW-0812">Transmembrane</keyword>
<reference evidence="2 3" key="1">
    <citation type="submission" date="2011-02" db="EMBL/GenBank/DDBJ databases">
        <title>The Genome Sequence of Sphaeroforma arctica JP610.</title>
        <authorList>
            <consortium name="The Broad Institute Genome Sequencing Platform"/>
            <person name="Russ C."/>
            <person name="Cuomo C."/>
            <person name="Young S.K."/>
            <person name="Zeng Q."/>
            <person name="Gargeya S."/>
            <person name="Alvarado L."/>
            <person name="Berlin A."/>
            <person name="Chapman S.B."/>
            <person name="Chen Z."/>
            <person name="Freedman E."/>
            <person name="Gellesch M."/>
            <person name="Goldberg J."/>
            <person name="Griggs A."/>
            <person name="Gujja S."/>
            <person name="Heilman E."/>
            <person name="Heiman D."/>
            <person name="Howarth C."/>
            <person name="Mehta T."/>
            <person name="Neiman D."/>
            <person name="Pearson M."/>
            <person name="Roberts A."/>
            <person name="Saif S."/>
            <person name="Shea T."/>
            <person name="Shenoy N."/>
            <person name="Sisk P."/>
            <person name="Stolte C."/>
            <person name="Sykes S."/>
            <person name="White J."/>
            <person name="Yandava C."/>
            <person name="Burger G."/>
            <person name="Gray M.W."/>
            <person name="Holland P.W.H."/>
            <person name="King N."/>
            <person name="Lang F.B.F."/>
            <person name="Roger A.J."/>
            <person name="Ruiz-Trillo I."/>
            <person name="Haas B."/>
            <person name="Nusbaum C."/>
            <person name="Birren B."/>
        </authorList>
    </citation>
    <scope>NUCLEOTIDE SEQUENCE [LARGE SCALE GENOMIC DNA]</scope>
    <source>
        <strain evidence="2 3">JP610</strain>
    </source>
</reference>
<name>A0A0L0FL17_9EUKA</name>